<organism evidence="3 4">
    <name type="scientific">Actinokineospora iranica</name>
    <dbReference type="NCBI Taxonomy" id="1271860"/>
    <lineage>
        <taxon>Bacteria</taxon>
        <taxon>Bacillati</taxon>
        <taxon>Actinomycetota</taxon>
        <taxon>Actinomycetes</taxon>
        <taxon>Pseudonocardiales</taxon>
        <taxon>Pseudonocardiaceae</taxon>
        <taxon>Actinokineospora</taxon>
    </lineage>
</organism>
<proteinExistence type="predicted"/>
<keyword evidence="4" id="KW-1185">Reference proteome</keyword>
<name>A0A1G6JDB3_9PSEU</name>
<dbReference type="Pfam" id="PF01381">
    <property type="entry name" value="HTH_3"/>
    <property type="match status" value="1"/>
</dbReference>
<dbReference type="EMBL" id="FMZZ01000001">
    <property type="protein sequence ID" value="SDC16659.1"/>
    <property type="molecule type" value="Genomic_DNA"/>
</dbReference>
<dbReference type="CDD" id="cd00093">
    <property type="entry name" value="HTH_XRE"/>
    <property type="match status" value="1"/>
</dbReference>
<dbReference type="InterPro" id="IPR010982">
    <property type="entry name" value="Lambda_DNA-bd_dom_sf"/>
</dbReference>
<dbReference type="SMART" id="SM00530">
    <property type="entry name" value="HTH_XRE"/>
    <property type="match status" value="1"/>
</dbReference>
<dbReference type="Proteomes" id="UP000199501">
    <property type="component" value="Unassembled WGS sequence"/>
</dbReference>
<dbReference type="PANTHER" id="PTHR46558">
    <property type="entry name" value="TRACRIPTIONAL REGULATORY PROTEIN-RELATED-RELATED"/>
    <property type="match status" value="1"/>
</dbReference>
<protein>
    <submittedName>
        <fullName evidence="3">Putative transcriptional regulator</fullName>
    </submittedName>
</protein>
<dbReference type="PANTHER" id="PTHR46558:SF4">
    <property type="entry name" value="DNA-BIDING PHAGE PROTEIN"/>
    <property type="match status" value="1"/>
</dbReference>
<dbReference type="OrthoDB" id="7428772at2"/>
<dbReference type="Gene3D" id="1.10.260.40">
    <property type="entry name" value="lambda repressor-like DNA-binding domains"/>
    <property type="match status" value="1"/>
</dbReference>
<dbReference type="PROSITE" id="PS50943">
    <property type="entry name" value="HTH_CROC1"/>
    <property type="match status" value="1"/>
</dbReference>
<dbReference type="AlphaFoldDB" id="A0A1G6JDB3"/>
<dbReference type="STRING" id="1271860.SAMN05216174_101351"/>
<dbReference type="RefSeq" id="WP_091447443.1">
    <property type="nucleotide sequence ID" value="NZ_FMZZ01000001.1"/>
</dbReference>
<dbReference type="InterPro" id="IPR001387">
    <property type="entry name" value="Cro/C1-type_HTH"/>
</dbReference>
<feature type="domain" description="HTH cro/C1-type" evidence="2">
    <location>
        <begin position="11"/>
        <end position="66"/>
    </location>
</feature>
<dbReference type="GO" id="GO:0003677">
    <property type="term" value="F:DNA binding"/>
    <property type="evidence" value="ECO:0007669"/>
    <property type="project" value="UniProtKB-KW"/>
</dbReference>
<evidence type="ECO:0000313" key="4">
    <source>
        <dbReference type="Proteomes" id="UP000199501"/>
    </source>
</evidence>
<sequence>MVKPTKVTNSIRALRFAQGQMTQAELAERVGVTRQTVIAIEQGRYSPSLEMAFQIARVFGVAVEDVFQYPRQEGATP</sequence>
<gene>
    <name evidence="3" type="ORF">SAMN05216174_101351</name>
</gene>
<accession>A0A1G6JDB3</accession>
<evidence type="ECO:0000259" key="2">
    <source>
        <dbReference type="PROSITE" id="PS50943"/>
    </source>
</evidence>
<dbReference type="SUPFAM" id="SSF47413">
    <property type="entry name" value="lambda repressor-like DNA-binding domains"/>
    <property type="match status" value="1"/>
</dbReference>
<evidence type="ECO:0000256" key="1">
    <source>
        <dbReference type="ARBA" id="ARBA00023125"/>
    </source>
</evidence>
<evidence type="ECO:0000313" key="3">
    <source>
        <dbReference type="EMBL" id="SDC16659.1"/>
    </source>
</evidence>
<reference evidence="4" key="1">
    <citation type="submission" date="2016-10" db="EMBL/GenBank/DDBJ databases">
        <authorList>
            <person name="Varghese N."/>
            <person name="Submissions S."/>
        </authorList>
    </citation>
    <scope>NUCLEOTIDE SEQUENCE [LARGE SCALE GENOMIC DNA]</scope>
    <source>
        <strain evidence="4">IBRC-M 10403</strain>
    </source>
</reference>
<keyword evidence="1" id="KW-0238">DNA-binding</keyword>